<feature type="domain" description="Zn(2)-C6 fungal-type" evidence="8">
    <location>
        <begin position="35"/>
        <end position="67"/>
    </location>
</feature>
<evidence type="ECO:0000256" key="3">
    <source>
        <dbReference type="ARBA" id="ARBA00023015"/>
    </source>
</evidence>
<organism evidence="9 10">
    <name type="scientific">Wickerhamomyces ciferrii (strain ATCC 14091 / BCRC 22168 / CBS 111 / JCM 3599 / NBRC 0793 / NRRL Y-1031 F-60-10)</name>
    <name type="common">Yeast</name>
    <name type="synonym">Pichia ciferrii</name>
    <dbReference type="NCBI Taxonomy" id="1206466"/>
    <lineage>
        <taxon>Eukaryota</taxon>
        <taxon>Fungi</taxon>
        <taxon>Dikarya</taxon>
        <taxon>Ascomycota</taxon>
        <taxon>Saccharomycotina</taxon>
        <taxon>Saccharomycetes</taxon>
        <taxon>Phaffomycetales</taxon>
        <taxon>Wickerhamomycetaceae</taxon>
        <taxon>Wickerhamomyces</taxon>
    </lineage>
</organism>
<evidence type="ECO:0000256" key="4">
    <source>
        <dbReference type="ARBA" id="ARBA00023125"/>
    </source>
</evidence>
<evidence type="ECO:0000256" key="6">
    <source>
        <dbReference type="ARBA" id="ARBA00023242"/>
    </source>
</evidence>
<dbReference type="PROSITE" id="PS50048">
    <property type="entry name" value="ZN2_CY6_FUNGAL_2"/>
    <property type="match status" value="1"/>
</dbReference>
<dbReference type="GO" id="GO:0045944">
    <property type="term" value="P:positive regulation of transcription by RNA polymerase II"/>
    <property type="evidence" value="ECO:0007669"/>
    <property type="project" value="TreeGrafter"/>
</dbReference>
<evidence type="ECO:0000313" key="10">
    <source>
        <dbReference type="Proteomes" id="UP000009328"/>
    </source>
</evidence>
<evidence type="ECO:0000256" key="1">
    <source>
        <dbReference type="ARBA" id="ARBA00022723"/>
    </source>
</evidence>
<dbReference type="Proteomes" id="UP000009328">
    <property type="component" value="Unassembled WGS sequence"/>
</dbReference>
<dbReference type="Pfam" id="PF04082">
    <property type="entry name" value="Fungal_trans"/>
    <property type="match status" value="1"/>
</dbReference>
<dbReference type="CDD" id="cd14655">
    <property type="entry name" value="ZIP_Hap1"/>
    <property type="match status" value="1"/>
</dbReference>
<dbReference type="STRING" id="1206466.K0KRW3"/>
<keyword evidence="3" id="KW-0805">Transcription regulation</keyword>
<dbReference type="PANTHER" id="PTHR31069">
    <property type="entry name" value="OLEATE-ACTIVATED TRANSCRIPTION FACTOR 1-RELATED"/>
    <property type="match status" value="1"/>
</dbReference>
<dbReference type="SMART" id="SM00066">
    <property type="entry name" value="GAL4"/>
    <property type="match status" value="1"/>
</dbReference>
<protein>
    <recommendedName>
        <fullName evidence="8">Zn(2)-C6 fungal-type domain-containing protein</fullName>
    </recommendedName>
</protein>
<gene>
    <name evidence="9" type="ORF">BN7_5463</name>
</gene>
<feature type="region of interest" description="Disordered" evidence="7">
    <location>
        <begin position="1"/>
        <end position="27"/>
    </location>
</feature>
<sequence>MKTREMNQQFVSESFGAGAGEHDGAPKKRQRMSVVCLNCKTRKIKCDKKRPSCSNCEKCNVGHLCRYEAPHWVNNVMNAEAKSETILLPQVSPDSQQSNHKESTTDRDYVLKDEIKMLKDKLNGIEKSLFEVDIGLNKRKFDDDTLNFYTSYNSLNIKRSGLEDLKPLSSSSMTKKDPFLGLVHGYFFLCESLFGATNRRKVKSDEKRLDNSLISILELLGESESPLLKPIISKLVEDKFSTNASKGSLFPLSTFKSVFKPVDNNNLKNEIERILPSRSIIKLYIARFFKYVHPMYPIIDEKEFTERIFNTILQSSDDESRIKLNFEDKLDQVLTATLLIMLRLSHITINTTLSPSETVLKTHPISGHFIFIARTILSQFNVMRKSNLQIVQSLFLLRIYIHLSPEDGDGPGLNHSQVFSSLIVQSAFSIGLNRDIKTNVEINQTSSYVNIWTKMWHSVLDMDRIISALSGESCSIQNVDSYELRFPNPLENDSPIESSILNELANNHKFQILLIEIFQMVNNLNSTTKISDILSLLNKLEVFLAINYPLNSLTFITQGKEDEISYKNIKILQKNIIVKSLSLMIYQSIFLHFESDFNLVKHQHFTKLYIQTSVDLSNILSSYLNDSYKPYIDPNFNYYLNTIVENSISRVIFAFISLITRLYQAQKFFQILKRETTSPGLDKTLNNLIKTLLRSAIGLNTLLQFKLGHSYYQAFKSSITHKYHLRSLHKEGNKVINDTKAFLTIDSPERKNLEQRLLNKIIAEQGFSLKKLNDLDNLNGFLKYEYHSFETVFEYIENIEVLKRGNVCSERALWASSFDEFAIFGSINDYNDDNIVHSLRSTIEDDFQFEFNGDSSSLLTLEQLLNGDFFNSAIIEQKG</sequence>
<dbReference type="InterPro" id="IPR050675">
    <property type="entry name" value="OAF3"/>
</dbReference>
<feature type="compositionally biased region" description="Polar residues" evidence="7">
    <location>
        <begin position="1"/>
        <end position="12"/>
    </location>
</feature>
<dbReference type="GO" id="GO:0005634">
    <property type="term" value="C:nucleus"/>
    <property type="evidence" value="ECO:0007669"/>
    <property type="project" value="TreeGrafter"/>
</dbReference>
<keyword evidence="2" id="KW-0862">Zinc</keyword>
<evidence type="ECO:0000259" key="8">
    <source>
        <dbReference type="PROSITE" id="PS50048"/>
    </source>
</evidence>
<reference evidence="9 10" key="1">
    <citation type="journal article" date="2012" name="Eukaryot. Cell">
        <title>Draft genome sequence of Wickerhamomyces ciferrii NRRL Y-1031 F-60-10.</title>
        <authorList>
            <person name="Schneider J."/>
            <person name="Andrea H."/>
            <person name="Blom J."/>
            <person name="Jaenicke S."/>
            <person name="Ruckert C."/>
            <person name="Schorsch C."/>
            <person name="Szczepanowski R."/>
            <person name="Farwick M."/>
            <person name="Goesmann A."/>
            <person name="Puhler A."/>
            <person name="Schaffer S."/>
            <person name="Tauch A."/>
            <person name="Kohler T."/>
            <person name="Brinkrolf K."/>
        </authorList>
    </citation>
    <scope>NUCLEOTIDE SEQUENCE [LARGE SCALE GENOMIC DNA]</scope>
    <source>
        <strain evidence="10">ATCC 14091 / BCRC 22168 / CBS 111 / JCM 3599 / NBRC 0793 / NRRL Y-1031 F-60-10</strain>
    </source>
</reference>
<comment type="caution">
    <text evidence="9">The sequence shown here is derived from an EMBL/GenBank/DDBJ whole genome shotgun (WGS) entry which is preliminary data.</text>
</comment>
<dbReference type="EMBL" id="CAIF01000216">
    <property type="protein sequence ID" value="CCH45876.1"/>
    <property type="molecule type" value="Genomic_DNA"/>
</dbReference>
<name>K0KRW3_WICCF</name>
<dbReference type="HOGENOM" id="CLU_005934_0_0_1"/>
<dbReference type="GO" id="GO:0000981">
    <property type="term" value="F:DNA-binding transcription factor activity, RNA polymerase II-specific"/>
    <property type="evidence" value="ECO:0007669"/>
    <property type="project" value="InterPro"/>
</dbReference>
<dbReference type="GO" id="GO:0006351">
    <property type="term" value="P:DNA-templated transcription"/>
    <property type="evidence" value="ECO:0007669"/>
    <property type="project" value="InterPro"/>
</dbReference>
<dbReference type="InParanoid" id="K0KRW3"/>
<dbReference type="AlphaFoldDB" id="K0KRW3"/>
<dbReference type="PROSITE" id="PS00463">
    <property type="entry name" value="ZN2_CY6_FUNGAL_1"/>
    <property type="match status" value="1"/>
</dbReference>
<accession>K0KRW3</accession>
<proteinExistence type="predicted"/>
<dbReference type="InterPro" id="IPR007219">
    <property type="entry name" value="XnlR_reg_dom"/>
</dbReference>
<evidence type="ECO:0000256" key="2">
    <source>
        <dbReference type="ARBA" id="ARBA00022833"/>
    </source>
</evidence>
<dbReference type="Pfam" id="PF00172">
    <property type="entry name" value="Zn_clus"/>
    <property type="match status" value="1"/>
</dbReference>
<dbReference type="InterPro" id="IPR036864">
    <property type="entry name" value="Zn2-C6_fun-type_DNA-bd_sf"/>
</dbReference>
<dbReference type="CDD" id="cd12148">
    <property type="entry name" value="fungal_TF_MHR"/>
    <property type="match status" value="1"/>
</dbReference>
<evidence type="ECO:0000313" key="9">
    <source>
        <dbReference type="EMBL" id="CCH45876.1"/>
    </source>
</evidence>
<dbReference type="PANTHER" id="PTHR31069:SF12">
    <property type="entry name" value="TRANSCRIPTION FACTOR DOMAIN-CONTAINING PROTEIN"/>
    <property type="match status" value="1"/>
</dbReference>
<dbReference type="eggNOG" id="ENOG502QW20">
    <property type="taxonomic scope" value="Eukaryota"/>
</dbReference>
<keyword evidence="6" id="KW-0539">Nucleus</keyword>
<keyword evidence="10" id="KW-1185">Reference proteome</keyword>
<dbReference type="InterPro" id="IPR001138">
    <property type="entry name" value="Zn2Cys6_DnaBD"/>
</dbReference>
<evidence type="ECO:0000256" key="7">
    <source>
        <dbReference type="SAM" id="MobiDB-lite"/>
    </source>
</evidence>
<keyword evidence="5" id="KW-0804">Transcription</keyword>
<dbReference type="SUPFAM" id="SSF57701">
    <property type="entry name" value="Zn2/Cys6 DNA-binding domain"/>
    <property type="match status" value="1"/>
</dbReference>
<keyword evidence="4" id="KW-0238">DNA-binding</keyword>
<dbReference type="FunCoup" id="K0KRW3">
    <property type="interactions" value="1431"/>
</dbReference>
<dbReference type="CDD" id="cd00067">
    <property type="entry name" value="GAL4"/>
    <property type="match status" value="1"/>
</dbReference>
<evidence type="ECO:0000256" key="5">
    <source>
        <dbReference type="ARBA" id="ARBA00023163"/>
    </source>
</evidence>
<dbReference type="Gene3D" id="4.10.240.10">
    <property type="entry name" value="Zn(2)-C6 fungal-type DNA-binding domain"/>
    <property type="match status" value="1"/>
</dbReference>
<keyword evidence="1" id="KW-0479">Metal-binding</keyword>
<dbReference type="GO" id="GO:0000978">
    <property type="term" value="F:RNA polymerase II cis-regulatory region sequence-specific DNA binding"/>
    <property type="evidence" value="ECO:0007669"/>
    <property type="project" value="TreeGrafter"/>
</dbReference>
<dbReference type="GO" id="GO:0008270">
    <property type="term" value="F:zinc ion binding"/>
    <property type="evidence" value="ECO:0007669"/>
    <property type="project" value="InterPro"/>
</dbReference>